<feature type="compositionally biased region" description="Basic and acidic residues" evidence="7">
    <location>
        <begin position="1192"/>
        <end position="1202"/>
    </location>
</feature>
<feature type="domain" description="Bromo" evidence="8">
    <location>
        <begin position="987"/>
        <end position="1030"/>
    </location>
</feature>
<dbReference type="PROSITE" id="PS00674">
    <property type="entry name" value="AAA"/>
    <property type="match status" value="1"/>
</dbReference>
<accession>A0A9D4Z0H7</accession>
<dbReference type="Gene3D" id="1.20.920.10">
    <property type="entry name" value="Bromodomain-like"/>
    <property type="match status" value="1"/>
</dbReference>
<protein>
    <recommendedName>
        <fullName evidence="8">Bromo domain-containing protein</fullName>
    </recommendedName>
</protein>
<dbReference type="SUPFAM" id="SSF52540">
    <property type="entry name" value="P-loop containing nucleoside triphosphate hydrolases"/>
    <property type="match status" value="2"/>
</dbReference>
<feature type="region of interest" description="Disordered" evidence="7">
    <location>
        <begin position="1"/>
        <end position="365"/>
    </location>
</feature>
<evidence type="ECO:0000256" key="6">
    <source>
        <dbReference type="SAM" id="Coils"/>
    </source>
</evidence>
<dbReference type="InterPro" id="IPR003960">
    <property type="entry name" value="ATPase_AAA_CS"/>
</dbReference>
<dbReference type="InterPro" id="IPR027417">
    <property type="entry name" value="P-loop_NTPase"/>
</dbReference>
<dbReference type="Proteomes" id="UP001055712">
    <property type="component" value="Unassembled WGS sequence"/>
</dbReference>
<keyword evidence="3" id="KW-0067">ATP-binding</keyword>
<evidence type="ECO:0000256" key="5">
    <source>
        <dbReference type="PROSITE-ProRule" id="PRU00035"/>
    </source>
</evidence>
<dbReference type="PANTHER" id="PTHR23069">
    <property type="entry name" value="AAA DOMAIN-CONTAINING"/>
    <property type="match status" value="1"/>
</dbReference>
<dbReference type="InterPro" id="IPR041569">
    <property type="entry name" value="AAA_lid_3"/>
</dbReference>
<dbReference type="InterPro" id="IPR036427">
    <property type="entry name" value="Bromodomain-like_sf"/>
</dbReference>
<dbReference type="GO" id="GO:0045815">
    <property type="term" value="P:transcription initiation-coupled chromatin remodeling"/>
    <property type="evidence" value="ECO:0007669"/>
    <property type="project" value="TreeGrafter"/>
</dbReference>
<dbReference type="InterPro" id="IPR001487">
    <property type="entry name" value="Bromodomain"/>
</dbReference>
<name>A0A9D4Z0H7_CHLVU</name>
<dbReference type="EMBL" id="SIDB01000002">
    <property type="protein sequence ID" value="KAI3435943.1"/>
    <property type="molecule type" value="Genomic_DNA"/>
</dbReference>
<gene>
    <name evidence="9" type="ORF">D9Q98_002001</name>
</gene>
<dbReference type="GO" id="GO:0006334">
    <property type="term" value="P:nucleosome assembly"/>
    <property type="evidence" value="ECO:0007669"/>
    <property type="project" value="TreeGrafter"/>
</dbReference>
<feature type="compositionally biased region" description="Basic residues" evidence="7">
    <location>
        <begin position="66"/>
        <end position="76"/>
    </location>
</feature>
<feature type="compositionally biased region" description="Basic and acidic residues" evidence="7">
    <location>
        <begin position="197"/>
        <end position="214"/>
    </location>
</feature>
<dbReference type="InterPro" id="IPR003593">
    <property type="entry name" value="AAA+_ATPase"/>
</dbReference>
<dbReference type="SMART" id="SM00382">
    <property type="entry name" value="AAA"/>
    <property type="match status" value="2"/>
</dbReference>
<dbReference type="InterPro" id="IPR003959">
    <property type="entry name" value="ATPase_AAA_core"/>
</dbReference>
<proteinExistence type="inferred from homology"/>
<feature type="coiled-coil region" evidence="6">
    <location>
        <begin position="931"/>
        <end position="968"/>
    </location>
</feature>
<dbReference type="GO" id="GO:0005634">
    <property type="term" value="C:nucleus"/>
    <property type="evidence" value="ECO:0007669"/>
    <property type="project" value="TreeGrafter"/>
</dbReference>
<keyword evidence="6" id="KW-0175">Coiled coil</keyword>
<organism evidence="9 10">
    <name type="scientific">Chlorella vulgaris</name>
    <name type="common">Green alga</name>
    <dbReference type="NCBI Taxonomy" id="3077"/>
    <lineage>
        <taxon>Eukaryota</taxon>
        <taxon>Viridiplantae</taxon>
        <taxon>Chlorophyta</taxon>
        <taxon>core chlorophytes</taxon>
        <taxon>Trebouxiophyceae</taxon>
        <taxon>Chlorellales</taxon>
        <taxon>Chlorellaceae</taxon>
        <taxon>Chlorella clade</taxon>
        <taxon>Chlorella</taxon>
    </lineage>
</organism>
<dbReference type="Pfam" id="PF17862">
    <property type="entry name" value="AAA_lid_3"/>
    <property type="match status" value="1"/>
</dbReference>
<evidence type="ECO:0000259" key="8">
    <source>
        <dbReference type="PROSITE" id="PS50014"/>
    </source>
</evidence>
<feature type="compositionally biased region" description="Basic and acidic residues" evidence="7">
    <location>
        <begin position="28"/>
        <end position="57"/>
    </location>
</feature>
<feature type="compositionally biased region" description="Acidic residues" evidence="7">
    <location>
        <begin position="260"/>
        <end position="269"/>
    </location>
</feature>
<comment type="similarity">
    <text evidence="1">Belongs to the AAA ATPase family.</text>
</comment>
<evidence type="ECO:0000256" key="3">
    <source>
        <dbReference type="ARBA" id="ARBA00022840"/>
    </source>
</evidence>
<dbReference type="Gene3D" id="1.10.8.60">
    <property type="match status" value="1"/>
</dbReference>
<dbReference type="Pfam" id="PF00439">
    <property type="entry name" value="Bromodomain"/>
    <property type="match status" value="1"/>
</dbReference>
<dbReference type="SUPFAM" id="SSF47370">
    <property type="entry name" value="Bromodomain"/>
    <property type="match status" value="1"/>
</dbReference>
<evidence type="ECO:0000313" key="10">
    <source>
        <dbReference type="Proteomes" id="UP001055712"/>
    </source>
</evidence>
<evidence type="ECO:0000256" key="7">
    <source>
        <dbReference type="SAM" id="MobiDB-lite"/>
    </source>
</evidence>
<feature type="compositionally biased region" description="Gly residues" evidence="7">
    <location>
        <begin position="297"/>
        <end position="308"/>
    </location>
</feature>
<feature type="compositionally biased region" description="Basic and acidic residues" evidence="7">
    <location>
        <begin position="134"/>
        <end position="145"/>
    </location>
</feature>
<reference evidence="9" key="1">
    <citation type="journal article" date="2019" name="Plant J.">
        <title>Chlorella vulgaris genome assembly and annotation reveals the molecular basis for metabolic acclimation to high light conditions.</title>
        <authorList>
            <person name="Cecchin M."/>
            <person name="Marcolungo L."/>
            <person name="Rossato M."/>
            <person name="Girolomoni L."/>
            <person name="Cosentino E."/>
            <person name="Cuine S."/>
            <person name="Li-Beisson Y."/>
            <person name="Delledonne M."/>
            <person name="Ballottari M."/>
        </authorList>
    </citation>
    <scope>NUCLEOTIDE SEQUENCE</scope>
    <source>
        <strain evidence="9">211/11P</strain>
    </source>
</reference>
<keyword evidence="2" id="KW-0547">Nucleotide-binding</keyword>
<feature type="compositionally biased region" description="Low complexity" evidence="7">
    <location>
        <begin position="1157"/>
        <end position="1177"/>
    </location>
</feature>
<dbReference type="GO" id="GO:0042393">
    <property type="term" value="F:histone binding"/>
    <property type="evidence" value="ECO:0007669"/>
    <property type="project" value="TreeGrafter"/>
</dbReference>
<dbReference type="FunFam" id="1.10.8.60:FF:000016">
    <property type="entry name" value="ATPase family AAA domain-containing protein 2B"/>
    <property type="match status" value="1"/>
</dbReference>
<dbReference type="GO" id="GO:0016887">
    <property type="term" value="F:ATP hydrolysis activity"/>
    <property type="evidence" value="ECO:0007669"/>
    <property type="project" value="InterPro"/>
</dbReference>
<dbReference type="GO" id="GO:0005524">
    <property type="term" value="F:ATP binding"/>
    <property type="evidence" value="ECO:0007669"/>
    <property type="project" value="UniProtKB-KW"/>
</dbReference>
<dbReference type="GO" id="GO:0006337">
    <property type="term" value="P:nucleosome disassembly"/>
    <property type="evidence" value="ECO:0007669"/>
    <property type="project" value="TreeGrafter"/>
</dbReference>
<feature type="region of interest" description="Disordered" evidence="7">
    <location>
        <begin position="1100"/>
        <end position="1210"/>
    </location>
</feature>
<dbReference type="Pfam" id="PF00004">
    <property type="entry name" value="AAA"/>
    <property type="match status" value="1"/>
</dbReference>
<evidence type="ECO:0000256" key="4">
    <source>
        <dbReference type="ARBA" id="ARBA00023117"/>
    </source>
</evidence>
<reference evidence="9" key="2">
    <citation type="submission" date="2020-11" db="EMBL/GenBank/DDBJ databases">
        <authorList>
            <person name="Cecchin M."/>
            <person name="Marcolungo L."/>
            <person name="Rossato M."/>
            <person name="Girolomoni L."/>
            <person name="Cosentino E."/>
            <person name="Cuine S."/>
            <person name="Li-Beisson Y."/>
            <person name="Delledonne M."/>
            <person name="Ballottari M."/>
        </authorList>
    </citation>
    <scope>NUCLEOTIDE SEQUENCE</scope>
    <source>
        <strain evidence="9">211/11P</strain>
        <tissue evidence="9">Whole cell</tissue>
    </source>
</reference>
<feature type="compositionally biased region" description="Low complexity" evidence="7">
    <location>
        <begin position="1317"/>
        <end position="1328"/>
    </location>
</feature>
<keyword evidence="10" id="KW-1185">Reference proteome</keyword>
<dbReference type="InterPro" id="IPR045199">
    <property type="entry name" value="ATAD2-like"/>
</dbReference>
<evidence type="ECO:0000256" key="1">
    <source>
        <dbReference type="ARBA" id="ARBA00006914"/>
    </source>
</evidence>
<dbReference type="Gene3D" id="3.40.50.300">
    <property type="entry name" value="P-loop containing nucleotide triphosphate hydrolases"/>
    <property type="match status" value="1"/>
</dbReference>
<dbReference type="PROSITE" id="PS50014">
    <property type="entry name" value="BROMODOMAIN_2"/>
    <property type="match status" value="1"/>
</dbReference>
<dbReference type="PANTHER" id="PTHR23069:SF0">
    <property type="entry name" value="TAT-BINDING HOMOLOG 7"/>
    <property type="match status" value="1"/>
</dbReference>
<keyword evidence="4 5" id="KW-0103">Bromodomain</keyword>
<comment type="caution">
    <text evidence="9">The sequence shown here is derived from an EMBL/GenBank/DDBJ whole genome shotgun (WGS) entry which is preliminary data.</text>
</comment>
<sequence>MVATRHRRLSGEEEEEDSEHSEAQGQDGHSRERERRRIDPVVKEAHKRGLDVDKLHDSATPAWRNLRGRTRDRKKQSYFEGPEDEEDELQDHPSEEEERLEEEEDAAGSTEDSAEDEEEVAQETGKKGATRGLSRRDKPRYERRVRQTVQRYSPPKDDDGVQATAGKASGKRRHYQQDLADSSSDEELAAQGGPSQDIDKFVVRRSSQRDRRQVEFYNPVDFATSSQPVDTGPAHGSRQRGDRDREERRKRRRLQAGADVSDESGDEEGQQGQERYPFRDRAVVTVKPSSQLAAPAGGSGLFRSGGSGRLDRSRRLRMAGSDRRLHGLGSRRHSRHDADEVDVPEEQADQRAHGPTRGGGGGGPAPWELVPTVGREKAGNAEITPLEVDPSVSFDTVGGLDHYIKALKEMIFLPLVYPELFERFHIAPPRGVLFYGPPGTGKTLVARALAAHASRAGKKVSFFMRKGADVLSKWVGEAERQLRLLFEEAQRHQPSIIFFDEIDGLAPVRSSKQDQIHNSIVSTLLALMDGLDARGQVVVIGATNRVDALDGALRRPGRFDRELVFPLPNLSARGDILGIHTRKWAEPPAPRLLEELASLCVGYCGADLKALCTEASLASLRRHYPQIYAADEKLVVEPSRVRVQRRDFLSAFQTITPASHRSAAANARPLPPLVSPVLLDHLQRVLAQLQADFPAAAACLRSGFGGSRNPAAGFGSLGSGEDNGSALLSNGGADGPPAFNWAAGASLGVQRPRLLICGAEGAGQTHLGPAVLYALEGLPVHAIGLPSLLSDAGARAPEEALVHAVVEARRAAPAVLFLPHLQVWWDTAPSSLRATLWMLLADLPPDLPLLLLATADVPADELEPSVQQLFNVQSGGAYALQPPSSEQRGSFFSGVSRALALPPPPQPLPTPQAVQPEQLPVLPRAPEAAAADEAAKRKKEELAARQRYEEEQAVLRTLRMTLRDLTMELLGSRRWQQFWEPEPADSDWWDKVSEPTDLATILSRVDARQYATPHDYLADVARIAQCCREYWGSSPGGVGLKEVSRACALEDEARAALARSVPPDLLARLEEMAAQGGPMPPPTSLLALPNAAALLDGKTPAAYLPGRRPQSDDAAARRATRHAASPRDTRLMYTDPEAMRRHILAQRKQEQREQQQRQDAPQEAEAGVANLQQQQEQQQEEEQQQDQQQQEEQERQVQDPYREQQACVGPAEASAPVCLDAGAARGGSGEVEREVLLHSTKENLPGPAPGTAGAAAAAAGAPIADGSSAAGGTKSAKATLTAIAEQYGGSRLRREGSARQLPAAGPAQQQSESVSEPAPASAAAAADAAQSGQAERAAAVAAPAYQLTAADHVRVEALQSDLVRITDGLVLESLEGIHGILSRLAVAQRLAQDRDQVAAAALAAVHEWRAGRQQAGPRNLC</sequence>
<dbReference type="GO" id="GO:0003682">
    <property type="term" value="F:chromatin binding"/>
    <property type="evidence" value="ECO:0007669"/>
    <property type="project" value="TreeGrafter"/>
</dbReference>
<evidence type="ECO:0000313" key="9">
    <source>
        <dbReference type="EMBL" id="KAI3435943.1"/>
    </source>
</evidence>
<feature type="region of interest" description="Disordered" evidence="7">
    <location>
        <begin position="1291"/>
        <end position="1328"/>
    </location>
</feature>
<feature type="compositionally biased region" description="Acidic residues" evidence="7">
    <location>
        <begin position="81"/>
        <end position="121"/>
    </location>
</feature>
<dbReference type="FunFam" id="3.40.50.300:FF:000061">
    <property type="entry name" value="ATPase family, AAA domain-containing 2"/>
    <property type="match status" value="1"/>
</dbReference>
<evidence type="ECO:0000256" key="2">
    <source>
        <dbReference type="ARBA" id="ARBA00022741"/>
    </source>
</evidence>
<feature type="compositionally biased region" description="Basic and acidic residues" evidence="7">
    <location>
        <begin position="1147"/>
        <end position="1156"/>
    </location>
</feature>
<dbReference type="OrthoDB" id="5421at2759"/>